<comment type="catalytic activity">
    <reaction evidence="15 17 19">
        <text>(6S)-NADHX + ADP = AMP + phosphate + NADH + H(+)</text>
        <dbReference type="Rhea" id="RHEA:32223"/>
        <dbReference type="ChEBI" id="CHEBI:15378"/>
        <dbReference type="ChEBI" id="CHEBI:43474"/>
        <dbReference type="ChEBI" id="CHEBI:57945"/>
        <dbReference type="ChEBI" id="CHEBI:64074"/>
        <dbReference type="ChEBI" id="CHEBI:456215"/>
        <dbReference type="ChEBI" id="CHEBI:456216"/>
        <dbReference type="EC" id="4.2.1.136"/>
    </reaction>
</comment>
<dbReference type="SUPFAM" id="SSF64153">
    <property type="entry name" value="YjeF N-terminal domain-like"/>
    <property type="match status" value="1"/>
</dbReference>
<evidence type="ECO:0000256" key="5">
    <source>
        <dbReference type="ARBA" id="ARBA00022723"/>
    </source>
</evidence>
<evidence type="ECO:0000313" key="22">
    <source>
        <dbReference type="EMBL" id="MBF6057824.1"/>
    </source>
</evidence>
<dbReference type="InterPro" id="IPR004443">
    <property type="entry name" value="YjeF_N_dom"/>
</dbReference>
<dbReference type="Gene3D" id="3.40.50.10260">
    <property type="entry name" value="YjeF N-terminal domain"/>
    <property type="match status" value="1"/>
</dbReference>
<dbReference type="NCBIfam" id="TIGR00197">
    <property type="entry name" value="yjeF_nterm"/>
    <property type="match status" value="1"/>
</dbReference>
<evidence type="ECO:0000259" key="20">
    <source>
        <dbReference type="PROSITE" id="PS51383"/>
    </source>
</evidence>
<dbReference type="EC" id="5.1.99.6" evidence="19"/>
<comment type="similarity">
    <text evidence="18">Belongs to the NnrE/AIBP family.</text>
</comment>
<comment type="catalytic activity">
    <reaction evidence="2 18 19">
        <text>(6R)-NADPHX = (6S)-NADPHX</text>
        <dbReference type="Rhea" id="RHEA:32227"/>
        <dbReference type="ChEBI" id="CHEBI:64076"/>
        <dbReference type="ChEBI" id="CHEBI:64077"/>
        <dbReference type="EC" id="5.1.99.6"/>
    </reaction>
</comment>
<comment type="subunit">
    <text evidence="17">Homotetramer.</text>
</comment>
<dbReference type="PANTHER" id="PTHR12592:SF0">
    <property type="entry name" value="ATP-DEPENDENT (S)-NAD(P)H-HYDRATE DEHYDRATASE"/>
    <property type="match status" value="1"/>
</dbReference>
<evidence type="ECO:0000256" key="4">
    <source>
        <dbReference type="ARBA" id="ARBA00009524"/>
    </source>
</evidence>
<evidence type="ECO:0000259" key="21">
    <source>
        <dbReference type="PROSITE" id="PS51385"/>
    </source>
</evidence>
<organism evidence="22 23">
    <name type="scientific">Thiomicrorhabdus heinhorstiae</name>
    <dbReference type="NCBI Taxonomy" id="2748010"/>
    <lineage>
        <taxon>Bacteria</taxon>
        <taxon>Pseudomonadati</taxon>
        <taxon>Pseudomonadota</taxon>
        <taxon>Gammaproteobacteria</taxon>
        <taxon>Thiotrichales</taxon>
        <taxon>Piscirickettsiaceae</taxon>
        <taxon>Thiomicrorhabdus</taxon>
    </lineage>
</organism>
<gene>
    <name evidence="17" type="primary">nnrD</name>
    <name evidence="18" type="synonym">nnrE</name>
    <name evidence="22" type="ORF">H8792_005660</name>
</gene>
<feature type="binding site" evidence="17">
    <location>
        <position position="257"/>
    </location>
    <ligand>
        <name>(6S)-NADPHX</name>
        <dbReference type="ChEBI" id="CHEBI:64076"/>
    </ligand>
</feature>
<keyword evidence="23" id="KW-1185">Reference proteome</keyword>
<dbReference type="HAMAP" id="MF_01965">
    <property type="entry name" value="NADHX_dehydratase"/>
    <property type="match status" value="1"/>
</dbReference>
<comment type="similarity">
    <text evidence="17">Belongs to the NnrD/CARKD family.</text>
</comment>
<dbReference type="InterPro" id="IPR000631">
    <property type="entry name" value="CARKD"/>
</dbReference>
<evidence type="ECO:0000256" key="14">
    <source>
        <dbReference type="ARBA" id="ARBA00025153"/>
    </source>
</evidence>
<name>A0ABS0BXU5_9GAMM</name>
<keyword evidence="8 17" id="KW-0521">NADP</keyword>
<proteinExistence type="inferred from homology"/>
<evidence type="ECO:0000256" key="16">
    <source>
        <dbReference type="ARBA" id="ARBA00049209"/>
    </source>
</evidence>
<evidence type="ECO:0000256" key="9">
    <source>
        <dbReference type="ARBA" id="ARBA00022958"/>
    </source>
</evidence>
<dbReference type="InterPro" id="IPR017953">
    <property type="entry name" value="Carbohydrate_kinase_pred_CS"/>
</dbReference>
<evidence type="ECO:0000256" key="8">
    <source>
        <dbReference type="ARBA" id="ARBA00022857"/>
    </source>
</evidence>
<evidence type="ECO:0000256" key="15">
    <source>
        <dbReference type="ARBA" id="ARBA00048238"/>
    </source>
</evidence>
<dbReference type="NCBIfam" id="TIGR00196">
    <property type="entry name" value="yjeF_cterm"/>
    <property type="match status" value="1"/>
</dbReference>
<evidence type="ECO:0000256" key="12">
    <source>
        <dbReference type="ARBA" id="ARBA00023239"/>
    </source>
</evidence>
<feature type="binding site" evidence="18">
    <location>
        <position position="58"/>
    </location>
    <ligand>
        <name>K(+)</name>
        <dbReference type="ChEBI" id="CHEBI:29103"/>
    </ligand>
</feature>
<keyword evidence="11 18" id="KW-0413">Isomerase</keyword>
<keyword evidence="6 17" id="KW-0547">Nucleotide-binding</keyword>
<feature type="domain" description="YjeF N-terminal" evidence="21">
    <location>
        <begin position="10"/>
        <end position="214"/>
    </location>
</feature>
<keyword evidence="13" id="KW-0511">Multifunctional enzyme</keyword>
<evidence type="ECO:0000313" key="23">
    <source>
        <dbReference type="Proteomes" id="UP001193680"/>
    </source>
</evidence>
<dbReference type="InterPro" id="IPR029056">
    <property type="entry name" value="Ribokinase-like"/>
</dbReference>
<evidence type="ECO:0000256" key="13">
    <source>
        <dbReference type="ARBA" id="ARBA00023268"/>
    </source>
</evidence>
<comment type="cofactor">
    <cofactor evidence="17">
        <name>Mg(2+)</name>
        <dbReference type="ChEBI" id="CHEBI:18420"/>
    </cofactor>
</comment>
<dbReference type="PANTHER" id="PTHR12592">
    <property type="entry name" value="ATP-DEPENDENT (S)-NAD(P)H-HYDRATE DEHYDRATASE FAMILY MEMBER"/>
    <property type="match status" value="1"/>
</dbReference>
<evidence type="ECO:0000256" key="17">
    <source>
        <dbReference type="HAMAP-Rule" id="MF_01965"/>
    </source>
</evidence>
<dbReference type="PROSITE" id="PS51383">
    <property type="entry name" value="YJEF_C_3"/>
    <property type="match status" value="1"/>
</dbReference>
<feature type="binding site" evidence="18">
    <location>
        <position position="157"/>
    </location>
    <ligand>
        <name>(6S)-NADPHX</name>
        <dbReference type="ChEBI" id="CHEBI:64076"/>
    </ligand>
</feature>
<dbReference type="CDD" id="cd01171">
    <property type="entry name" value="YXKO-related"/>
    <property type="match status" value="1"/>
</dbReference>
<dbReference type="SUPFAM" id="SSF53613">
    <property type="entry name" value="Ribokinase-like"/>
    <property type="match status" value="1"/>
</dbReference>
<feature type="binding site" evidence="18">
    <location>
        <begin position="57"/>
        <end position="61"/>
    </location>
    <ligand>
        <name>(6S)-NADPHX</name>
        <dbReference type="ChEBI" id="CHEBI:64076"/>
    </ligand>
</feature>
<dbReference type="InterPro" id="IPR030677">
    <property type="entry name" value="Nnr"/>
</dbReference>
<comment type="function">
    <text evidence="14 19">Bifunctional enzyme that catalyzes the epimerization of the S- and R-forms of NAD(P)HX and the dehydration of the S-form of NAD(P)HX at the expense of ADP, which is converted to AMP. This allows the repair of both epimers of NAD(P)HX, a damaged form of NAD(P)H that is a result of enzymatic or heat-dependent hydration.</text>
</comment>
<feature type="binding site" evidence="17">
    <location>
        <position position="427"/>
    </location>
    <ligand>
        <name>(6S)-NADPHX</name>
        <dbReference type="ChEBI" id="CHEBI:64076"/>
    </ligand>
</feature>
<evidence type="ECO:0000256" key="2">
    <source>
        <dbReference type="ARBA" id="ARBA00000909"/>
    </source>
</evidence>
<dbReference type="Gene3D" id="3.40.1190.20">
    <property type="match status" value="1"/>
</dbReference>
<feature type="binding site" evidence="17">
    <location>
        <position position="361"/>
    </location>
    <ligand>
        <name>(6S)-NADPHX</name>
        <dbReference type="ChEBI" id="CHEBI:64076"/>
    </ligand>
</feature>
<feature type="binding site" evidence="18">
    <location>
        <begin position="128"/>
        <end position="134"/>
    </location>
    <ligand>
        <name>(6S)-NADPHX</name>
        <dbReference type="ChEBI" id="CHEBI:64076"/>
    </ligand>
</feature>
<keyword evidence="10 17" id="KW-0520">NAD</keyword>
<feature type="domain" description="YjeF C-terminal" evidence="20">
    <location>
        <begin position="222"/>
        <end position="484"/>
    </location>
</feature>
<keyword evidence="9 18" id="KW-0630">Potassium</keyword>
<comment type="cofactor">
    <cofactor evidence="18 19">
        <name>K(+)</name>
        <dbReference type="ChEBI" id="CHEBI:29103"/>
    </cofactor>
    <text evidence="18 19">Binds 1 potassium ion per subunit.</text>
</comment>
<comment type="function">
    <text evidence="17">Catalyzes the dehydration of the S-form of NAD(P)HX at the expense of ADP, which is converted to AMP. Together with NAD(P)HX epimerase, which catalyzes the epimerization of the S- and R-forms, the enzyme allows the repair of both epimers of NAD(P)HX, a damaged form of NAD(P)H that is a result of enzymatic or heat-dependent hydration.</text>
</comment>
<feature type="binding site" evidence="17">
    <location>
        <position position="315"/>
    </location>
    <ligand>
        <name>(6S)-NADPHX</name>
        <dbReference type="ChEBI" id="CHEBI:64076"/>
    </ligand>
</feature>
<sequence length="484" mass="51937">MIALFNAQQSKEIDRRIIDEGEPGLKLMKRAAWHLFATVQSHYPHAQKLLVLCGTGNNGGDGLACAQFALLAGLDVSVFLSNENMHGDALSCLNELKALNADIRPLNDLEVFSQELGKTDLLIDALFGIGLNRPLNQASVQLIETVNTSPCPVISADLPSGLDADSGKHFGCAIKAEHTCTFLTRKVGLYTHLGPDFCGQIHYFDLHANLPQHISPVAYSHELNEWQPLIPTLSADNHKGRMGHVLLVGGHRNMMGAIQLSASACLHSGAGLTKIISDTQHLIPLTQQQPELMCYPPEALSEQLRQSDLLALGPGLGLDDWSGQLYQTCSQNNLPKVFDADALKWLAKTPVFNPQQILTPHPGEAAVLLDSDSRRIQQDRVGAIKAIQKKYGGVVILKGKGSLIYDGNRLELCPLGNPGMAVGGMGDVLTGVVAALWARGMTPFEAACTAVYIHAAAADECFKETGAAGLIPSLLPPKIGRLIG</sequence>
<comment type="caution">
    <text evidence="18">Lacks conserved residue(s) required for the propagation of feature annotation.</text>
</comment>
<accession>A0ABS0BXU5</accession>
<feature type="binding site" evidence="17">
    <location>
        <position position="426"/>
    </location>
    <ligand>
        <name>AMP</name>
        <dbReference type="ChEBI" id="CHEBI:456215"/>
    </ligand>
</feature>
<comment type="catalytic activity">
    <reaction evidence="1 18 19">
        <text>(6R)-NADHX = (6S)-NADHX</text>
        <dbReference type="Rhea" id="RHEA:32215"/>
        <dbReference type="ChEBI" id="CHEBI:64074"/>
        <dbReference type="ChEBI" id="CHEBI:64075"/>
        <dbReference type="EC" id="5.1.99.6"/>
    </reaction>
</comment>
<comment type="similarity">
    <text evidence="3 19">In the N-terminal section; belongs to the NnrE/AIBP family.</text>
</comment>
<feature type="binding site" evidence="18">
    <location>
        <position position="160"/>
    </location>
    <ligand>
        <name>K(+)</name>
        <dbReference type="ChEBI" id="CHEBI:29103"/>
    </ligand>
</feature>
<comment type="similarity">
    <text evidence="4 19">In the C-terminal section; belongs to the NnrD/CARKD family.</text>
</comment>
<comment type="catalytic activity">
    <reaction evidence="16 17 19">
        <text>(6S)-NADPHX + ADP = AMP + phosphate + NADPH + H(+)</text>
        <dbReference type="Rhea" id="RHEA:32235"/>
        <dbReference type="ChEBI" id="CHEBI:15378"/>
        <dbReference type="ChEBI" id="CHEBI:43474"/>
        <dbReference type="ChEBI" id="CHEBI:57783"/>
        <dbReference type="ChEBI" id="CHEBI:64076"/>
        <dbReference type="ChEBI" id="CHEBI:456215"/>
        <dbReference type="ChEBI" id="CHEBI:456216"/>
        <dbReference type="EC" id="4.2.1.136"/>
    </reaction>
</comment>
<dbReference type="HAMAP" id="MF_01966">
    <property type="entry name" value="NADHX_epimerase"/>
    <property type="match status" value="1"/>
</dbReference>
<dbReference type="PROSITE" id="PS01050">
    <property type="entry name" value="YJEF_C_2"/>
    <property type="match status" value="1"/>
</dbReference>
<comment type="function">
    <text evidence="18">Catalyzes the epimerization of the S- and R-forms of NAD(P)HX, a damaged form of NAD(P)H that is a result of enzymatic or heat-dependent hydration. This is a prerequisite for the S-specific NAD(P)H-hydrate dehydratase to allow the repair of both epimers of NAD(P)HX.</text>
</comment>
<dbReference type="PIRSF" id="PIRSF017184">
    <property type="entry name" value="Nnr"/>
    <property type="match status" value="1"/>
</dbReference>
<evidence type="ECO:0000256" key="19">
    <source>
        <dbReference type="PIRNR" id="PIRNR017184"/>
    </source>
</evidence>
<feature type="binding site" evidence="18">
    <location>
        <position position="124"/>
    </location>
    <ligand>
        <name>K(+)</name>
        <dbReference type="ChEBI" id="CHEBI:29103"/>
    </ligand>
</feature>
<evidence type="ECO:0000256" key="6">
    <source>
        <dbReference type="ARBA" id="ARBA00022741"/>
    </source>
</evidence>
<keyword evidence="12 17" id="KW-0456">Lyase</keyword>
<dbReference type="PROSITE" id="PS51385">
    <property type="entry name" value="YJEF_N"/>
    <property type="match status" value="1"/>
</dbReference>
<dbReference type="RefSeq" id="WP_185977968.1">
    <property type="nucleotide sequence ID" value="NZ_JACBGI020000007.1"/>
</dbReference>
<keyword evidence="7 17" id="KW-0067">ATP-binding</keyword>
<evidence type="ECO:0000256" key="1">
    <source>
        <dbReference type="ARBA" id="ARBA00000013"/>
    </source>
</evidence>
<comment type="caution">
    <text evidence="22">The sequence shown here is derived from an EMBL/GenBank/DDBJ whole genome shotgun (WGS) entry which is preliminary data.</text>
</comment>
<keyword evidence="5 18" id="KW-0479">Metal-binding</keyword>
<evidence type="ECO:0000256" key="10">
    <source>
        <dbReference type="ARBA" id="ARBA00023027"/>
    </source>
</evidence>
<dbReference type="EC" id="4.2.1.136" evidence="19"/>
<feature type="binding site" evidence="17">
    <location>
        <begin position="398"/>
        <end position="402"/>
    </location>
    <ligand>
        <name>AMP</name>
        <dbReference type="ChEBI" id="CHEBI:456215"/>
    </ligand>
</feature>
<protein>
    <recommendedName>
        <fullName evidence="19">Bifunctional NAD(P)H-hydrate repair enzyme</fullName>
    </recommendedName>
    <alternativeName>
        <fullName evidence="19">Nicotinamide nucleotide repair protein</fullName>
    </alternativeName>
    <domain>
        <recommendedName>
            <fullName evidence="19">ADP-dependent (S)-NAD(P)H-hydrate dehydratase</fullName>
            <ecNumber evidence="19">4.2.1.136</ecNumber>
        </recommendedName>
        <alternativeName>
            <fullName evidence="19">ADP-dependent NAD(P)HX dehydratase</fullName>
        </alternativeName>
    </domain>
    <domain>
        <recommendedName>
            <fullName evidence="19">NAD(P)H-hydrate epimerase</fullName>
            <ecNumber evidence="19">5.1.99.6</ecNumber>
        </recommendedName>
    </domain>
</protein>
<evidence type="ECO:0000256" key="18">
    <source>
        <dbReference type="HAMAP-Rule" id="MF_01966"/>
    </source>
</evidence>
<dbReference type="Proteomes" id="UP001193680">
    <property type="component" value="Unassembled WGS sequence"/>
</dbReference>
<dbReference type="InterPro" id="IPR036652">
    <property type="entry name" value="YjeF_N_dom_sf"/>
</dbReference>
<dbReference type="Pfam" id="PF01256">
    <property type="entry name" value="Carb_kinase"/>
    <property type="match status" value="1"/>
</dbReference>
<evidence type="ECO:0000256" key="7">
    <source>
        <dbReference type="ARBA" id="ARBA00022840"/>
    </source>
</evidence>
<dbReference type="EMBL" id="JACBGI020000007">
    <property type="protein sequence ID" value="MBF6057824.1"/>
    <property type="molecule type" value="Genomic_DNA"/>
</dbReference>
<dbReference type="Pfam" id="PF03853">
    <property type="entry name" value="YjeF_N"/>
    <property type="match status" value="1"/>
</dbReference>
<reference evidence="22 23" key="1">
    <citation type="submission" date="2020-11" db="EMBL/GenBank/DDBJ databases">
        <title>Sulfur oxidizing isolate from Hospital Hole Sinkhole.</title>
        <authorList>
            <person name="Scott K.M."/>
        </authorList>
    </citation>
    <scope>NUCLEOTIDE SEQUENCE [LARGE SCALE GENOMIC DNA]</scope>
    <source>
        <strain evidence="22 23">HH1</strain>
    </source>
</reference>
<evidence type="ECO:0000256" key="11">
    <source>
        <dbReference type="ARBA" id="ARBA00023235"/>
    </source>
</evidence>
<evidence type="ECO:0000256" key="3">
    <source>
        <dbReference type="ARBA" id="ARBA00006001"/>
    </source>
</evidence>